<feature type="transmembrane region" description="Helical" evidence="7">
    <location>
        <begin position="374"/>
        <end position="394"/>
    </location>
</feature>
<feature type="transmembrane region" description="Helical" evidence="7">
    <location>
        <begin position="211"/>
        <end position="232"/>
    </location>
</feature>
<evidence type="ECO:0000256" key="5">
    <source>
        <dbReference type="ARBA" id="ARBA00022989"/>
    </source>
</evidence>
<dbReference type="Gene3D" id="1.20.1250.20">
    <property type="entry name" value="MFS general substrate transporter like domains"/>
    <property type="match status" value="2"/>
</dbReference>
<dbReference type="Pfam" id="PF07690">
    <property type="entry name" value="MFS_1"/>
    <property type="match status" value="1"/>
</dbReference>
<dbReference type="InterPro" id="IPR050189">
    <property type="entry name" value="MFS_Efflux_Transporters"/>
</dbReference>
<dbReference type="InterPro" id="IPR020846">
    <property type="entry name" value="MFS_dom"/>
</dbReference>
<keyword evidence="3" id="KW-1003">Cell membrane</keyword>
<feature type="transmembrane region" description="Helical" evidence="7">
    <location>
        <begin position="137"/>
        <end position="163"/>
    </location>
</feature>
<comment type="caution">
    <text evidence="9">The sequence shown here is derived from an EMBL/GenBank/DDBJ whole genome shotgun (WGS) entry which is preliminary data.</text>
</comment>
<dbReference type="Proteomes" id="UP000481872">
    <property type="component" value="Unassembled WGS sequence"/>
</dbReference>
<evidence type="ECO:0000256" key="4">
    <source>
        <dbReference type="ARBA" id="ARBA00022692"/>
    </source>
</evidence>
<sequence>MENNSEVVSWKKIITILFLGWTIIWISRTVLNPVLPNIKEGLNVQSDSRLALVFSSYFLAYTLIQIPAGIMSDKYGEKRILIPSFIIFAIASFCMGLAPSIEVMYIANFFCGLASGVFFACSYSLSIKNIPLNKRTFSNAVINSGTAIGMGIGMIGSTFLSILGFKWRTLLFITSAIIVIVLLIFIKFLPNNTPIVKKSKSEGTSKTSLKTILNLRLIAVSFVYFSICYGYYMMATWLPNFLQAERGFEGMMVGYISAVSAFSALPSAIFFGKISDKFNKYKLKIIVYLIILSAIALYVSAQASSKVILLIGLICYGFFGKLAIDPIIVSYVAEITEPKNYGLTLGIFNFFGMSGSVLSPYITAVVCDLTGSKVIGFYLSTILMMLGALILWISSKKRKSTELKNESI</sequence>
<feature type="transmembrane region" description="Helical" evidence="7">
    <location>
        <begin position="341"/>
        <end position="362"/>
    </location>
</feature>
<evidence type="ECO:0000256" key="3">
    <source>
        <dbReference type="ARBA" id="ARBA00022475"/>
    </source>
</evidence>
<dbReference type="GO" id="GO:0005886">
    <property type="term" value="C:plasma membrane"/>
    <property type="evidence" value="ECO:0007669"/>
    <property type="project" value="UniProtKB-SubCell"/>
</dbReference>
<feature type="transmembrane region" description="Helical" evidence="7">
    <location>
        <begin position="80"/>
        <end position="98"/>
    </location>
</feature>
<feature type="transmembrane region" description="Helical" evidence="7">
    <location>
        <begin position="169"/>
        <end position="190"/>
    </location>
</feature>
<dbReference type="GO" id="GO:0022857">
    <property type="term" value="F:transmembrane transporter activity"/>
    <property type="evidence" value="ECO:0007669"/>
    <property type="project" value="InterPro"/>
</dbReference>
<dbReference type="PANTHER" id="PTHR43124:SF3">
    <property type="entry name" value="CHLORAMPHENICOL EFFLUX PUMP RV0191"/>
    <property type="match status" value="1"/>
</dbReference>
<dbReference type="EMBL" id="JAAGPU010000010">
    <property type="protein sequence ID" value="NEU04642.1"/>
    <property type="molecule type" value="Genomic_DNA"/>
</dbReference>
<keyword evidence="10" id="KW-1185">Reference proteome</keyword>
<organism evidence="9 10">
    <name type="scientific">Clostridium senegalense</name>
    <dbReference type="NCBI Taxonomy" id="1465809"/>
    <lineage>
        <taxon>Bacteria</taxon>
        <taxon>Bacillati</taxon>
        <taxon>Bacillota</taxon>
        <taxon>Clostridia</taxon>
        <taxon>Eubacteriales</taxon>
        <taxon>Clostridiaceae</taxon>
        <taxon>Clostridium</taxon>
    </lineage>
</organism>
<dbReference type="SUPFAM" id="SSF103473">
    <property type="entry name" value="MFS general substrate transporter"/>
    <property type="match status" value="1"/>
</dbReference>
<accession>A0A6M0H4Y5</accession>
<feature type="transmembrane region" description="Helical" evidence="7">
    <location>
        <begin position="252"/>
        <end position="271"/>
    </location>
</feature>
<keyword evidence="4 7" id="KW-0812">Transmembrane</keyword>
<gene>
    <name evidence="9" type="ORF">G3M99_07145</name>
</gene>
<feature type="transmembrane region" description="Helical" evidence="7">
    <location>
        <begin position="307"/>
        <end position="329"/>
    </location>
</feature>
<evidence type="ECO:0000313" key="9">
    <source>
        <dbReference type="EMBL" id="NEU04642.1"/>
    </source>
</evidence>
<evidence type="ECO:0000256" key="6">
    <source>
        <dbReference type="ARBA" id="ARBA00023136"/>
    </source>
</evidence>
<feature type="transmembrane region" description="Helical" evidence="7">
    <location>
        <begin position="50"/>
        <end position="68"/>
    </location>
</feature>
<comment type="subcellular location">
    <subcellularLocation>
        <location evidence="1">Cell membrane</location>
        <topology evidence="1">Multi-pass membrane protein</topology>
    </subcellularLocation>
</comment>
<dbReference type="RefSeq" id="WP_199869680.1">
    <property type="nucleotide sequence ID" value="NZ_JAAGPU010000010.1"/>
</dbReference>
<evidence type="ECO:0000313" key="10">
    <source>
        <dbReference type="Proteomes" id="UP000481872"/>
    </source>
</evidence>
<dbReference type="AlphaFoldDB" id="A0A6M0H4Y5"/>
<protein>
    <submittedName>
        <fullName evidence="9">MFS transporter</fullName>
    </submittedName>
</protein>
<keyword evidence="5 7" id="KW-1133">Transmembrane helix</keyword>
<dbReference type="InterPro" id="IPR036259">
    <property type="entry name" value="MFS_trans_sf"/>
</dbReference>
<proteinExistence type="predicted"/>
<dbReference type="PANTHER" id="PTHR43124">
    <property type="entry name" value="PURINE EFFLUX PUMP PBUE"/>
    <property type="match status" value="1"/>
</dbReference>
<evidence type="ECO:0000259" key="8">
    <source>
        <dbReference type="PROSITE" id="PS50850"/>
    </source>
</evidence>
<dbReference type="InterPro" id="IPR011701">
    <property type="entry name" value="MFS"/>
</dbReference>
<feature type="transmembrane region" description="Helical" evidence="7">
    <location>
        <begin position="104"/>
        <end position="125"/>
    </location>
</feature>
<evidence type="ECO:0000256" key="1">
    <source>
        <dbReference type="ARBA" id="ARBA00004651"/>
    </source>
</evidence>
<keyword evidence="2" id="KW-0813">Transport</keyword>
<evidence type="ECO:0000256" key="7">
    <source>
        <dbReference type="SAM" id="Phobius"/>
    </source>
</evidence>
<feature type="transmembrane region" description="Helical" evidence="7">
    <location>
        <begin position="12"/>
        <end position="30"/>
    </location>
</feature>
<reference evidence="9 10" key="1">
    <citation type="submission" date="2020-02" db="EMBL/GenBank/DDBJ databases">
        <title>Genome assembly of a novel Clostridium senegalense strain.</title>
        <authorList>
            <person name="Gupta T.B."/>
            <person name="Jauregui R."/>
            <person name="Maclean P."/>
            <person name="Nawarathana A."/>
            <person name="Brightwell G."/>
        </authorList>
    </citation>
    <scope>NUCLEOTIDE SEQUENCE [LARGE SCALE GENOMIC DNA]</scope>
    <source>
        <strain evidence="9 10">AGRFS4</strain>
    </source>
</reference>
<keyword evidence="6 7" id="KW-0472">Membrane</keyword>
<feature type="domain" description="Major facilitator superfamily (MFS) profile" evidence="8">
    <location>
        <begin position="13"/>
        <end position="399"/>
    </location>
</feature>
<name>A0A6M0H4Y5_9CLOT</name>
<dbReference type="PROSITE" id="PS50850">
    <property type="entry name" value="MFS"/>
    <property type="match status" value="1"/>
</dbReference>
<feature type="transmembrane region" description="Helical" evidence="7">
    <location>
        <begin position="283"/>
        <end position="301"/>
    </location>
</feature>
<evidence type="ECO:0000256" key="2">
    <source>
        <dbReference type="ARBA" id="ARBA00022448"/>
    </source>
</evidence>